<dbReference type="EMBL" id="POTC01000058">
    <property type="protein sequence ID" value="POF61581.1"/>
    <property type="molecule type" value="Genomic_DNA"/>
</dbReference>
<dbReference type="OrthoDB" id="6936674at2"/>
<protein>
    <submittedName>
        <fullName evidence="1">Uncharacterized protein</fullName>
    </submittedName>
</protein>
<proteinExistence type="predicted"/>
<reference evidence="1 2" key="1">
    <citation type="submission" date="2018-01" db="EMBL/GenBank/DDBJ databases">
        <title>Draft Genome Sequence of Komagataeibacter maltaceti LMG 1529, a Vinegar Producing Acetic Acid Bacterium Isolated from Malt Vinegar Brewery Acetifiers.</title>
        <authorList>
            <person name="Zhang Q."/>
            <person name="Hollensteiner J."/>
            <person name="Poehlein A."/>
            <person name="Daniel R."/>
        </authorList>
    </citation>
    <scope>NUCLEOTIDE SEQUENCE [LARGE SCALE GENOMIC DNA]</scope>
    <source>
        <strain evidence="1 2">LMG 1529</strain>
    </source>
</reference>
<comment type="caution">
    <text evidence="1">The sequence shown here is derived from an EMBL/GenBank/DDBJ whole genome shotgun (WGS) entry which is preliminary data.</text>
</comment>
<evidence type="ECO:0000313" key="2">
    <source>
        <dbReference type="Proteomes" id="UP000237344"/>
    </source>
</evidence>
<dbReference type="RefSeq" id="WP_007396630.1">
    <property type="nucleotide sequence ID" value="NZ_POTC01000058.1"/>
</dbReference>
<organism evidence="1 2">
    <name type="scientific">Novacetimonas maltaceti</name>
    <dbReference type="NCBI Taxonomy" id="1203393"/>
    <lineage>
        <taxon>Bacteria</taxon>
        <taxon>Pseudomonadati</taxon>
        <taxon>Pseudomonadota</taxon>
        <taxon>Alphaproteobacteria</taxon>
        <taxon>Acetobacterales</taxon>
        <taxon>Acetobacteraceae</taxon>
        <taxon>Novacetimonas</taxon>
    </lineage>
</organism>
<accession>A0A2S3VY85</accession>
<dbReference type="Proteomes" id="UP000237344">
    <property type="component" value="Unassembled WGS sequence"/>
</dbReference>
<evidence type="ECO:0000313" key="1">
    <source>
        <dbReference type="EMBL" id="POF61581.1"/>
    </source>
</evidence>
<sequence>MSEPCISLADIRSEKLCMAGAREWFRTHGLSWNDAVQGRITLAQITATHDPLGERVVTAAKKRLGLQ</sequence>
<dbReference type="AlphaFoldDB" id="A0A2S3VY85"/>
<keyword evidence="2" id="KW-1185">Reference proteome</keyword>
<name>A0A2S3VY85_9PROT</name>
<gene>
    <name evidence="1" type="ORF">KMAL_28000</name>
</gene>